<evidence type="ECO:0000313" key="2">
    <source>
        <dbReference type="EMBL" id="CAH2299132.1"/>
    </source>
</evidence>
<dbReference type="EMBL" id="OW240917">
    <property type="protein sequence ID" value="CAH2299132.1"/>
    <property type="molecule type" value="Genomic_DNA"/>
</dbReference>
<reference evidence="2" key="1">
    <citation type="submission" date="2022-03" db="EMBL/GenBank/DDBJ databases">
        <authorList>
            <person name="Alioto T."/>
            <person name="Alioto T."/>
            <person name="Gomez Garrido J."/>
        </authorList>
    </citation>
    <scope>NUCLEOTIDE SEQUENCE</scope>
</reference>
<proteinExistence type="predicted"/>
<protein>
    <submittedName>
        <fullName evidence="2">Uncharacterized protein</fullName>
    </submittedName>
</protein>
<gene>
    <name evidence="2" type="ORF">PECUL_23A049843</name>
</gene>
<dbReference type="Proteomes" id="UP001295444">
    <property type="component" value="Chromosome 06"/>
</dbReference>
<evidence type="ECO:0000256" key="1">
    <source>
        <dbReference type="SAM" id="MobiDB-lite"/>
    </source>
</evidence>
<accession>A0AAD1WCH5</accession>
<name>A0AAD1WCH5_PELCU</name>
<dbReference type="AlphaFoldDB" id="A0AAD1WCH5"/>
<organism evidence="2 3">
    <name type="scientific">Pelobates cultripes</name>
    <name type="common">Western spadefoot toad</name>
    <dbReference type="NCBI Taxonomy" id="61616"/>
    <lineage>
        <taxon>Eukaryota</taxon>
        <taxon>Metazoa</taxon>
        <taxon>Chordata</taxon>
        <taxon>Craniata</taxon>
        <taxon>Vertebrata</taxon>
        <taxon>Euteleostomi</taxon>
        <taxon>Amphibia</taxon>
        <taxon>Batrachia</taxon>
        <taxon>Anura</taxon>
        <taxon>Pelobatoidea</taxon>
        <taxon>Pelobatidae</taxon>
        <taxon>Pelobates</taxon>
    </lineage>
</organism>
<evidence type="ECO:0000313" key="3">
    <source>
        <dbReference type="Proteomes" id="UP001295444"/>
    </source>
</evidence>
<feature type="region of interest" description="Disordered" evidence="1">
    <location>
        <begin position="116"/>
        <end position="141"/>
    </location>
</feature>
<keyword evidence="3" id="KW-1185">Reference proteome</keyword>
<sequence>MFQLPLCRRLDLQGGVLLGIRGKLGFFSCLKLKECIYLAASSPLLSASFCVHEFDTSERLGGGKKSHKSDRCIACDAKALEGKKLCSSCLSEAAGSPNDPSPDMIKWIQMAVDKSMEQHRSHKRPRISSQRDREDSDSDSYASFVDVQSEEGEGMYFSEDSASVEEHMDVKTIEKLIKAVRYSLKLEANLFKYLSRTCKKEVFLSDP</sequence>